<sequence length="137" mass="15467">MLAVYTTNCTTTRSKFRPFWLPLNTRTDSLTGTTIVPKGVWIELPKRNCPLSFMQFHLMPKEPQQVSNNIRAAVSCILHFIFSLFAAVLLCLSDATQQDQHAAVLLQLHPLLATSASSMYDLRHVFHGLLVQSMLRP</sequence>
<keyword evidence="1" id="KW-1133">Transmembrane helix</keyword>
<dbReference type="EMBL" id="CM029038">
    <property type="protein sequence ID" value="KAG2655112.1"/>
    <property type="molecule type" value="Genomic_DNA"/>
</dbReference>
<evidence type="ECO:0000313" key="3">
    <source>
        <dbReference type="Proteomes" id="UP000823388"/>
    </source>
</evidence>
<feature type="transmembrane region" description="Helical" evidence="1">
    <location>
        <begin position="70"/>
        <end position="92"/>
    </location>
</feature>
<keyword evidence="1" id="KW-0472">Membrane</keyword>
<keyword evidence="1" id="KW-0812">Transmembrane</keyword>
<evidence type="ECO:0000313" key="2">
    <source>
        <dbReference type="EMBL" id="KAG2655112.1"/>
    </source>
</evidence>
<comment type="caution">
    <text evidence="2">The sequence shown here is derived from an EMBL/GenBank/DDBJ whole genome shotgun (WGS) entry which is preliminary data.</text>
</comment>
<evidence type="ECO:0000256" key="1">
    <source>
        <dbReference type="SAM" id="Phobius"/>
    </source>
</evidence>
<organism evidence="2 3">
    <name type="scientific">Panicum virgatum</name>
    <name type="common">Blackwell switchgrass</name>
    <dbReference type="NCBI Taxonomy" id="38727"/>
    <lineage>
        <taxon>Eukaryota</taxon>
        <taxon>Viridiplantae</taxon>
        <taxon>Streptophyta</taxon>
        <taxon>Embryophyta</taxon>
        <taxon>Tracheophyta</taxon>
        <taxon>Spermatophyta</taxon>
        <taxon>Magnoliopsida</taxon>
        <taxon>Liliopsida</taxon>
        <taxon>Poales</taxon>
        <taxon>Poaceae</taxon>
        <taxon>PACMAD clade</taxon>
        <taxon>Panicoideae</taxon>
        <taxon>Panicodae</taxon>
        <taxon>Paniceae</taxon>
        <taxon>Panicinae</taxon>
        <taxon>Panicum</taxon>
        <taxon>Panicum sect. Hiantes</taxon>
    </lineage>
</organism>
<dbReference type="AlphaFoldDB" id="A0A8T0X0P5"/>
<accession>A0A8T0X0P5</accession>
<dbReference type="Proteomes" id="UP000823388">
    <property type="component" value="Chromosome 1N"/>
</dbReference>
<reference evidence="2" key="1">
    <citation type="submission" date="2020-05" db="EMBL/GenBank/DDBJ databases">
        <title>WGS assembly of Panicum virgatum.</title>
        <authorList>
            <person name="Lovell J.T."/>
            <person name="Jenkins J."/>
            <person name="Shu S."/>
            <person name="Juenger T.E."/>
            <person name="Schmutz J."/>
        </authorList>
    </citation>
    <scope>NUCLEOTIDE SEQUENCE</scope>
    <source>
        <strain evidence="2">AP13</strain>
    </source>
</reference>
<protein>
    <submittedName>
        <fullName evidence="2">Uncharacterized protein</fullName>
    </submittedName>
</protein>
<proteinExistence type="predicted"/>
<gene>
    <name evidence="2" type="ORF">PVAP13_1NG551001</name>
</gene>
<name>A0A8T0X0P5_PANVG</name>
<keyword evidence="3" id="KW-1185">Reference proteome</keyword>